<gene>
    <name evidence="1" type="ORF">BOX15_Mlig027206g1</name>
</gene>
<proteinExistence type="predicted"/>
<name>A0A267GN66_9PLAT</name>
<accession>A0A267GN66</accession>
<keyword evidence="2" id="KW-1185">Reference proteome</keyword>
<organism evidence="1 2">
    <name type="scientific">Macrostomum lignano</name>
    <dbReference type="NCBI Taxonomy" id="282301"/>
    <lineage>
        <taxon>Eukaryota</taxon>
        <taxon>Metazoa</taxon>
        <taxon>Spiralia</taxon>
        <taxon>Lophotrochozoa</taxon>
        <taxon>Platyhelminthes</taxon>
        <taxon>Rhabditophora</taxon>
        <taxon>Macrostomorpha</taxon>
        <taxon>Macrostomida</taxon>
        <taxon>Macrostomidae</taxon>
        <taxon>Macrostomum</taxon>
    </lineage>
</organism>
<dbReference type="Proteomes" id="UP000215902">
    <property type="component" value="Unassembled WGS sequence"/>
</dbReference>
<evidence type="ECO:0000313" key="2">
    <source>
        <dbReference type="Proteomes" id="UP000215902"/>
    </source>
</evidence>
<protein>
    <submittedName>
        <fullName evidence="1">Uncharacterized protein</fullName>
    </submittedName>
</protein>
<dbReference type="STRING" id="282301.A0A267GN66"/>
<dbReference type="OrthoDB" id="10510182at2759"/>
<dbReference type="AlphaFoldDB" id="A0A267GN66"/>
<sequence length="153" mass="18018">MEESRVYIEESRVCIEESRVYIEESRVYIEESRVYIEESRVYIEESRVYIEESRVYIEESRVCIEESRVYIGALGIACVHWGMGESCVTFGHGYVLVHSEYWDIIKLCLSVRDQLSLLISIDNFSISPFCRYALVSPRKCSVFHIAEYFCFTN</sequence>
<comment type="caution">
    <text evidence="1">The sequence shown here is derived from an EMBL/GenBank/DDBJ whole genome shotgun (WGS) entry which is preliminary data.</text>
</comment>
<reference evidence="1 2" key="1">
    <citation type="submission" date="2017-06" db="EMBL/GenBank/DDBJ databases">
        <title>A platform for efficient transgenesis in Macrostomum lignano, a flatworm model organism for stem cell research.</title>
        <authorList>
            <person name="Berezikov E."/>
        </authorList>
    </citation>
    <scope>NUCLEOTIDE SEQUENCE [LARGE SCALE GENOMIC DNA]</scope>
    <source>
        <strain evidence="1">DV1</strain>
        <tissue evidence="1">Whole organism</tissue>
    </source>
</reference>
<evidence type="ECO:0000313" key="1">
    <source>
        <dbReference type="EMBL" id="PAA86742.1"/>
    </source>
</evidence>
<dbReference type="EMBL" id="NIVC01000267">
    <property type="protein sequence ID" value="PAA86742.1"/>
    <property type="molecule type" value="Genomic_DNA"/>
</dbReference>